<accession>A0A916W8Q6</accession>
<dbReference type="EMBL" id="BMEY01000009">
    <property type="protein sequence ID" value="GGA77227.1"/>
    <property type="molecule type" value="Genomic_DNA"/>
</dbReference>
<evidence type="ECO:0000313" key="2">
    <source>
        <dbReference type="Proteomes" id="UP000613512"/>
    </source>
</evidence>
<proteinExistence type="predicted"/>
<reference evidence="1" key="2">
    <citation type="submission" date="2020-09" db="EMBL/GenBank/DDBJ databases">
        <authorList>
            <person name="Sun Q."/>
            <person name="Zhou Y."/>
        </authorList>
    </citation>
    <scope>NUCLEOTIDE SEQUENCE</scope>
    <source>
        <strain evidence="1">CGMCC 1.12408</strain>
    </source>
</reference>
<gene>
    <name evidence="1" type="ORF">GCM10008025_21070</name>
</gene>
<evidence type="ECO:0000313" key="1">
    <source>
        <dbReference type="EMBL" id="GGA77227.1"/>
    </source>
</evidence>
<comment type="caution">
    <text evidence="1">The sequence shown here is derived from an EMBL/GenBank/DDBJ whole genome shotgun (WGS) entry which is preliminary data.</text>
</comment>
<organism evidence="1 2">
    <name type="scientific">Ornithinibacillus halotolerans</name>
    <dbReference type="NCBI Taxonomy" id="1274357"/>
    <lineage>
        <taxon>Bacteria</taxon>
        <taxon>Bacillati</taxon>
        <taxon>Bacillota</taxon>
        <taxon>Bacilli</taxon>
        <taxon>Bacillales</taxon>
        <taxon>Bacillaceae</taxon>
        <taxon>Ornithinibacillus</taxon>
    </lineage>
</organism>
<reference evidence="1" key="1">
    <citation type="journal article" date="2014" name="Int. J. Syst. Evol. Microbiol.">
        <title>Complete genome sequence of Corynebacterium casei LMG S-19264T (=DSM 44701T), isolated from a smear-ripened cheese.</title>
        <authorList>
            <consortium name="US DOE Joint Genome Institute (JGI-PGF)"/>
            <person name="Walter F."/>
            <person name="Albersmeier A."/>
            <person name="Kalinowski J."/>
            <person name="Ruckert C."/>
        </authorList>
    </citation>
    <scope>NUCLEOTIDE SEQUENCE</scope>
    <source>
        <strain evidence="1">CGMCC 1.12408</strain>
    </source>
</reference>
<dbReference type="AlphaFoldDB" id="A0A916W8Q6"/>
<name>A0A916W8Q6_9BACI</name>
<protein>
    <submittedName>
        <fullName evidence="1">Uncharacterized protein</fullName>
    </submittedName>
</protein>
<dbReference type="RefSeq" id="WP_188384629.1">
    <property type="nucleotide sequence ID" value="NZ_BMEY01000009.1"/>
</dbReference>
<dbReference type="Proteomes" id="UP000613512">
    <property type="component" value="Unassembled WGS sequence"/>
</dbReference>
<sequence length="157" mass="18021">MDKGDFILTDYIVFDSKPDAVPYHYRLSFKISLACLILGLSCGRSGCSLSKLHLIIVSMYSEKEKNTLLNYVNGDFNQYLILRFDPTINKTVDFMLAEKIIFQQSNGLFRLTTSGKSFLEKIMDDDKLLISEKEFLKKLSNKLTENVIDKLKRTLMG</sequence>
<keyword evidence="2" id="KW-1185">Reference proteome</keyword>